<dbReference type="InParanoid" id="A0A6J2YLT1"/>
<reference evidence="14" key="1">
    <citation type="submission" date="2025-08" db="UniProtKB">
        <authorList>
            <consortium name="RefSeq"/>
        </authorList>
    </citation>
    <scope>IDENTIFICATION</scope>
    <source>
        <tissue evidence="14">Gonads</tissue>
    </source>
</reference>
<name>A0A6J2YLT1_SITOR</name>
<keyword evidence="9" id="KW-0186">Copper</keyword>
<evidence type="ECO:0000256" key="3">
    <source>
        <dbReference type="ARBA" id="ARBA00010457"/>
    </source>
</evidence>
<keyword evidence="7" id="KW-0049">Antioxidant</keyword>
<dbReference type="Gene3D" id="2.60.40.200">
    <property type="entry name" value="Superoxide dismutase, copper/zinc binding domain"/>
    <property type="match status" value="1"/>
</dbReference>
<dbReference type="CDD" id="cd00305">
    <property type="entry name" value="Cu-Zn_Superoxide_Dismutase"/>
    <property type="match status" value="1"/>
</dbReference>
<keyword evidence="5" id="KW-0479">Metal-binding</keyword>
<dbReference type="AlphaFoldDB" id="A0A6J2YLT1"/>
<sequence length="235" mass="25030">MIGSKERFLSFVVEALIVFSLVPCKFVRAAALQEISAKNILGVPGEGRHLAIKSYPAIANYQSDLYEVFEEPYNFDIRPQAAVAVLTSADEGEVGGEVVFVQKHPPNGPIFIRGNITGLSQGNHGIHIHQAGDLREGCDKLGGHFNPYFLRHGGPKSPHRHIGDLGNVEAKDNGIAEIVRIDPLMSLSGGPRGVVGRALVVTEGEDDLGLGGNANSFVDGNSGKPVACGIIAYIR</sequence>
<dbReference type="EC" id="1.15.1.1" evidence="4"/>
<dbReference type="InterPro" id="IPR036423">
    <property type="entry name" value="SOD-like_Cu/Zn_dom_sf"/>
</dbReference>
<evidence type="ECO:0000313" key="13">
    <source>
        <dbReference type="Proteomes" id="UP000504635"/>
    </source>
</evidence>
<protein>
    <recommendedName>
        <fullName evidence="4">superoxide dismutase</fullName>
        <ecNumber evidence="4">1.15.1.1</ecNumber>
    </recommendedName>
</protein>
<evidence type="ECO:0000259" key="12">
    <source>
        <dbReference type="Pfam" id="PF00080"/>
    </source>
</evidence>
<dbReference type="InterPro" id="IPR024134">
    <property type="entry name" value="SOD_Cu/Zn_/chaperone"/>
</dbReference>
<proteinExistence type="inferred from homology"/>
<dbReference type="PANTHER" id="PTHR10003">
    <property type="entry name" value="SUPEROXIDE DISMUTASE CU-ZN -RELATED"/>
    <property type="match status" value="1"/>
</dbReference>
<evidence type="ECO:0000256" key="10">
    <source>
        <dbReference type="ARBA" id="ARBA00023157"/>
    </source>
</evidence>
<evidence type="ECO:0000256" key="2">
    <source>
        <dbReference type="ARBA" id="ARBA00001947"/>
    </source>
</evidence>
<gene>
    <name evidence="14" type="primary">LOC115888628</name>
</gene>
<evidence type="ECO:0000256" key="6">
    <source>
        <dbReference type="ARBA" id="ARBA00022833"/>
    </source>
</evidence>
<keyword evidence="13" id="KW-1185">Reference proteome</keyword>
<dbReference type="GeneID" id="115888628"/>
<dbReference type="Proteomes" id="UP000504635">
    <property type="component" value="Unplaced"/>
</dbReference>
<comment type="catalytic activity">
    <reaction evidence="11">
        <text>2 superoxide + 2 H(+) = H2O2 + O2</text>
        <dbReference type="Rhea" id="RHEA:20696"/>
        <dbReference type="ChEBI" id="CHEBI:15378"/>
        <dbReference type="ChEBI" id="CHEBI:15379"/>
        <dbReference type="ChEBI" id="CHEBI:16240"/>
        <dbReference type="ChEBI" id="CHEBI:18421"/>
        <dbReference type="EC" id="1.15.1.1"/>
    </reaction>
</comment>
<dbReference type="RefSeq" id="XP_030764256.1">
    <property type="nucleotide sequence ID" value="XM_030908396.1"/>
</dbReference>
<evidence type="ECO:0000256" key="1">
    <source>
        <dbReference type="ARBA" id="ARBA00001935"/>
    </source>
</evidence>
<keyword evidence="10" id="KW-1015">Disulfide bond</keyword>
<dbReference type="Pfam" id="PF00080">
    <property type="entry name" value="Sod_Cu"/>
    <property type="match status" value="1"/>
</dbReference>
<dbReference type="OrthoDB" id="2015551at2759"/>
<evidence type="ECO:0000256" key="9">
    <source>
        <dbReference type="ARBA" id="ARBA00023008"/>
    </source>
</evidence>
<dbReference type="GO" id="GO:0005507">
    <property type="term" value="F:copper ion binding"/>
    <property type="evidence" value="ECO:0007669"/>
    <property type="project" value="InterPro"/>
</dbReference>
<dbReference type="KEGG" id="soy:115888628"/>
<dbReference type="FunFam" id="2.60.40.200:FF:000013">
    <property type="entry name" value="Superoxide dismutase [Cu-Zn]"/>
    <property type="match status" value="1"/>
</dbReference>
<evidence type="ECO:0000313" key="14">
    <source>
        <dbReference type="RefSeq" id="XP_030764256.1"/>
    </source>
</evidence>
<evidence type="ECO:0000256" key="11">
    <source>
        <dbReference type="ARBA" id="ARBA00049204"/>
    </source>
</evidence>
<comment type="cofactor">
    <cofactor evidence="1">
        <name>Cu cation</name>
        <dbReference type="ChEBI" id="CHEBI:23378"/>
    </cofactor>
</comment>
<keyword evidence="8" id="KW-0560">Oxidoreductase</keyword>
<evidence type="ECO:0000256" key="4">
    <source>
        <dbReference type="ARBA" id="ARBA00012682"/>
    </source>
</evidence>
<dbReference type="InterPro" id="IPR001424">
    <property type="entry name" value="SOD_Cu_Zn_dom"/>
</dbReference>
<organism evidence="13 14">
    <name type="scientific">Sitophilus oryzae</name>
    <name type="common">Rice weevil</name>
    <name type="synonym">Curculio oryzae</name>
    <dbReference type="NCBI Taxonomy" id="7048"/>
    <lineage>
        <taxon>Eukaryota</taxon>
        <taxon>Metazoa</taxon>
        <taxon>Ecdysozoa</taxon>
        <taxon>Arthropoda</taxon>
        <taxon>Hexapoda</taxon>
        <taxon>Insecta</taxon>
        <taxon>Pterygota</taxon>
        <taxon>Neoptera</taxon>
        <taxon>Endopterygota</taxon>
        <taxon>Coleoptera</taxon>
        <taxon>Polyphaga</taxon>
        <taxon>Cucujiformia</taxon>
        <taxon>Curculionidae</taxon>
        <taxon>Dryophthorinae</taxon>
        <taxon>Sitophilus</taxon>
    </lineage>
</organism>
<dbReference type="GO" id="GO:0004784">
    <property type="term" value="F:superoxide dismutase activity"/>
    <property type="evidence" value="ECO:0007669"/>
    <property type="project" value="UniProtKB-EC"/>
</dbReference>
<comment type="cofactor">
    <cofactor evidence="2">
        <name>Zn(2+)</name>
        <dbReference type="ChEBI" id="CHEBI:29105"/>
    </cofactor>
</comment>
<evidence type="ECO:0000256" key="7">
    <source>
        <dbReference type="ARBA" id="ARBA00022862"/>
    </source>
</evidence>
<evidence type="ECO:0000256" key="5">
    <source>
        <dbReference type="ARBA" id="ARBA00022723"/>
    </source>
</evidence>
<feature type="domain" description="Superoxide dismutase copper/zinc binding" evidence="12">
    <location>
        <begin position="94"/>
        <end position="231"/>
    </location>
</feature>
<accession>A0A6J2YLT1</accession>
<evidence type="ECO:0000256" key="8">
    <source>
        <dbReference type="ARBA" id="ARBA00023002"/>
    </source>
</evidence>
<dbReference type="SUPFAM" id="SSF49329">
    <property type="entry name" value="Cu,Zn superoxide dismutase-like"/>
    <property type="match status" value="1"/>
</dbReference>
<comment type="similarity">
    <text evidence="3">Belongs to the Cu-Zn superoxide dismutase family.</text>
</comment>
<keyword evidence="6" id="KW-0862">Zinc</keyword>
<dbReference type="PRINTS" id="PR00068">
    <property type="entry name" value="CUZNDISMTASE"/>
</dbReference>